<evidence type="ECO:0000259" key="2">
    <source>
        <dbReference type="Pfam" id="PF13193"/>
    </source>
</evidence>
<evidence type="ECO:0000313" key="4">
    <source>
        <dbReference type="EMBL" id="TYO74735.1"/>
    </source>
</evidence>
<evidence type="ECO:0000259" key="1">
    <source>
        <dbReference type="Pfam" id="PF00501"/>
    </source>
</evidence>
<dbReference type="Proteomes" id="UP000323075">
    <property type="component" value="Unassembled WGS sequence"/>
</dbReference>
<dbReference type="SUPFAM" id="SSF56801">
    <property type="entry name" value="Acetyl-CoA synthetase-like"/>
    <property type="match status" value="1"/>
</dbReference>
<dbReference type="Pfam" id="PF00501">
    <property type="entry name" value="AMP-binding"/>
    <property type="match status" value="1"/>
</dbReference>
<dbReference type="InterPro" id="IPR025110">
    <property type="entry name" value="AMP-bd_C"/>
</dbReference>
<dbReference type="EC" id="6.2.1.26" evidence="3"/>
<dbReference type="EMBL" id="CP038631">
    <property type="protein sequence ID" value="QCC44920.1"/>
    <property type="molecule type" value="Genomic_DNA"/>
</dbReference>
<dbReference type="EMBL" id="VRYN01000011">
    <property type="protein sequence ID" value="TYO74735.1"/>
    <property type="molecule type" value="Genomic_DNA"/>
</dbReference>
<dbReference type="Pfam" id="PF13193">
    <property type="entry name" value="AMP-binding_C"/>
    <property type="match status" value="1"/>
</dbReference>
<accession>A0A4D6GT30</accession>
<feature type="domain" description="AMP-binding enzyme C-terminal" evidence="2">
    <location>
        <begin position="403"/>
        <end position="476"/>
    </location>
</feature>
<evidence type="ECO:0000313" key="6">
    <source>
        <dbReference type="Proteomes" id="UP000323075"/>
    </source>
</evidence>
<organism evidence="3 5">
    <name type="scientific">Halobacterium salinarum (strain ATCC 33171 / DSM 3754 / JCM 8978 / NBRC 102687 / NCIMB 764 / 91-R6)</name>
    <dbReference type="NCBI Taxonomy" id="2597657"/>
    <lineage>
        <taxon>Archaea</taxon>
        <taxon>Methanobacteriati</taxon>
        <taxon>Methanobacteriota</taxon>
        <taxon>Stenosarchaea group</taxon>
        <taxon>Halobacteria</taxon>
        <taxon>Halobacteriales</taxon>
        <taxon>Halobacteriaceae</taxon>
        <taxon>Halobacterium</taxon>
    </lineage>
</organism>
<dbReference type="PANTHER" id="PTHR43767:SF1">
    <property type="entry name" value="NONRIBOSOMAL PEPTIDE SYNTHASE PES1 (EUROFUNG)-RELATED"/>
    <property type="match status" value="1"/>
</dbReference>
<feature type="domain" description="AMP-dependent synthetase/ligase" evidence="1">
    <location>
        <begin position="8"/>
        <end position="353"/>
    </location>
</feature>
<dbReference type="Gene3D" id="3.40.50.12780">
    <property type="entry name" value="N-terminal domain of ligase-like"/>
    <property type="match status" value="1"/>
</dbReference>
<sequence length="493" mass="50333">MRDEVTLQATTNPDRPALVDAATDRTWTYDALDSAVDATAGSLAALGVTPGDRVAVLLETRPAFATLVFAAARLGAVLVPLNARLSQPELATQADAVAPVAVICGRDTATAADRLDAPAVRVADDATVRPLSGTDPDAVTPVDSAWDDTRLLLFTSGTTGDPTAVRLTYRNLAASAAASAARLGVLPDDRWLCPLSMYHTGGVSVVLRTALYGTTAVLTRTPGFDAAAVGAALETHDCTGVSLVPPMLDRLVEADAVPDSLRFALVGGAPTPPELVERACAAGVPVCPTYGATETASQAATLHASDAPAHPESVGRPLLGTTVTVVEPDTHTPVPDGQAGLLAVSGPTVTPGYAGEGTAPRCEHGLLTGDRGWIDADGFLHVGGRASDEIITGGENVRPEAVAAVLREHPAIEAVAVVGVPDDAWGDRVGALVVPADDTADVSVASLRAFCDGRLAGYKHPRVVAAVDALPRTASGTVDRQAAVAELRDDAAP</sequence>
<dbReference type="GeneID" id="39855102"/>
<proteinExistence type="predicted"/>
<protein>
    <submittedName>
        <fullName evidence="3">O-succinylbenzoate--CoA ligase</fullName>
        <ecNumber evidence="3">6.2.1.26</ecNumber>
    </submittedName>
    <submittedName>
        <fullName evidence="4">O-succinylbenzoic acid--CoA ligase</fullName>
    </submittedName>
</protein>
<reference evidence="4 6" key="2">
    <citation type="submission" date="2019-07" db="EMBL/GenBank/DDBJ databases">
        <title>Genomic Encyclopedia of Archaeal and Bacterial Type Strains, Phase II (KMG-II): from individual species to whole genera.</title>
        <authorList>
            <person name="Goeker M."/>
        </authorList>
    </citation>
    <scope>NUCLEOTIDE SEQUENCE [LARGE SCALE GENOMIC DNA]</scope>
    <source>
        <strain evidence="4 6">DSM 3754</strain>
    </source>
</reference>
<reference evidence="3 5" key="1">
    <citation type="journal article" date="2019" name="Microbiol. Resour. Announc.">
        <title>The Genome Sequence of the Halobacterium salinarum Type Strain Is Closely Related to That of Laboratory Strains NRC-1 and R1.</title>
        <authorList>
            <person name="Pfeiffer F."/>
            <person name="Marchfelder A."/>
            <person name="Habermann B."/>
            <person name="Dyall-Smith M.L."/>
        </authorList>
    </citation>
    <scope>NUCLEOTIDE SEQUENCE [LARGE SCALE GENOMIC DNA]</scope>
    <source>
        <strain evidence="3">91-R6</strain>
        <strain evidence="5">ATCC 33171 / DSM 3754 / JCM 8978 / NBRC 102687 / NCIMB 764 / 91-R6</strain>
    </source>
</reference>
<evidence type="ECO:0000313" key="3">
    <source>
        <dbReference type="EMBL" id="QCC44920.1"/>
    </source>
</evidence>
<dbReference type="PANTHER" id="PTHR43767">
    <property type="entry name" value="LONG-CHAIN-FATTY-ACID--COA LIGASE"/>
    <property type="match status" value="1"/>
</dbReference>
<gene>
    <name evidence="3" type="primary">menE</name>
    <name evidence="4" type="ORF">APQ99_02261</name>
    <name evidence="3" type="ORF">HBSAL_06315</name>
</gene>
<evidence type="ECO:0000313" key="5">
    <source>
        <dbReference type="Proteomes" id="UP000296216"/>
    </source>
</evidence>
<dbReference type="InterPro" id="IPR045851">
    <property type="entry name" value="AMP-bd_C_sf"/>
</dbReference>
<dbReference type="Proteomes" id="UP000296216">
    <property type="component" value="Chromosome"/>
</dbReference>
<dbReference type="GO" id="GO:0008756">
    <property type="term" value="F:o-succinylbenzoate-CoA ligase activity"/>
    <property type="evidence" value="ECO:0007669"/>
    <property type="project" value="UniProtKB-EC"/>
</dbReference>
<dbReference type="RefSeq" id="WP_136361382.1">
    <property type="nucleotide sequence ID" value="NZ_VRYN01000011.1"/>
</dbReference>
<dbReference type="AlphaFoldDB" id="A0A4D6GT30"/>
<keyword evidence="3" id="KW-0436">Ligase</keyword>
<dbReference type="InterPro" id="IPR042099">
    <property type="entry name" value="ANL_N_sf"/>
</dbReference>
<name>A0A4D6GT30_HALS9</name>
<dbReference type="InterPro" id="IPR050237">
    <property type="entry name" value="ATP-dep_AMP-bd_enzyme"/>
</dbReference>
<reference evidence="3" key="3">
    <citation type="journal article" name="MicrobiologyOpen">
        <title>Whole-genome comparison between the type strain of Halobacterium salinarum (DSM 3754(T)) and the laboratory strains R1 and NRC-1.</title>
        <authorList>
            <person name="Pfeiffer F."/>
            <person name="Losensky G."/>
            <person name="Marchfelder A."/>
            <person name="Habermann B."/>
            <person name="Dyall-Smith M."/>
        </authorList>
    </citation>
    <scope>NUCLEOTIDE SEQUENCE</scope>
    <source>
        <strain evidence="3">91-R6</strain>
    </source>
</reference>
<dbReference type="InterPro" id="IPR000873">
    <property type="entry name" value="AMP-dep_synth/lig_dom"/>
</dbReference>
<dbReference type="Gene3D" id="3.30.300.30">
    <property type="match status" value="1"/>
</dbReference>